<sequence length="322" mass="34725">MVYIPLVSTRAPALSTASTPAEASRNSAVLFARSTMVAISGLLVQSGLPTLSYPTSLTEGIVPKNIHSHNDYTRPVPLLDALSVGAKSVEADVHLVDGKLLVGHKSVSASSRTLEELYLDPLLEIIKLQNPSSPFASGDATAALTNGVFDYDPAQSLQLLLDYKTDGPTTHAAVFDALSHFRSLDLLTTFNATSSTLTTRPLTVTCTGNCDLASVTAQWPLRDVFLDAPLDDIANPAYTSDVSLMASTSFKRMFGWIDSFDVGADKAVKIGELRVAREKGIKTRFWETPSWPAFVRDDVWRGLLKAGIDWLNVDDLQGAAKL</sequence>
<evidence type="ECO:0000256" key="1">
    <source>
        <dbReference type="ARBA" id="ARBA00008858"/>
    </source>
</evidence>
<keyword evidence="4" id="KW-1185">Reference proteome</keyword>
<dbReference type="AlphaFoldDB" id="A0A5C5FPN7"/>
<dbReference type="SUPFAM" id="SSF51695">
    <property type="entry name" value="PLC-like phosphodiesterases"/>
    <property type="match status" value="1"/>
</dbReference>
<dbReference type="OrthoDB" id="4153866at2759"/>
<protein>
    <recommendedName>
        <fullName evidence="2">Altered inheritance of mitochondria protein 6</fullName>
    </recommendedName>
</protein>
<dbReference type="PANTHER" id="PTHR31571:SF1">
    <property type="entry name" value="ALTERED INHERITANCE OF MITOCHONDRIA PROTEIN 6"/>
    <property type="match status" value="1"/>
</dbReference>
<dbReference type="GO" id="GO:0006629">
    <property type="term" value="P:lipid metabolic process"/>
    <property type="evidence" value="ECO:0007669"/>
    <property type="project" value="InterPro"/>
</dbReference>
<dbReference type="PANTHER" id="PTHR31571">
    <property type="entry name" value="ALTERED INHERITANCE OF MITOCHONDRIA PROTEIN 6"/>
    <property type="match status" value="1"/>
</dbReference>
<dbReference type="STRING" id="5288.A0A5C5FPN7"/>
<reference evidence="3 4" key="1">
    <citation type="submission" date="2019-03" db="EMBL/GenBank/DDBJ databases">
        <title>Rhodosporidium diobovatum UCD-FST 08-225 genome sequencing, assembly, and annotation.</title>
        <authorList>
            <person name="Fakankun I.U."/>
            <person name="Fristensky B."/>
            <person name="Levin D.B."/>
        </authorList>
    </citation>
    <scope>NUCLEOTIDE SEQUENCE [LARGE SCALE GENOMIC DNA]</scope>
    <source>
        <strain evidence="3 4">UCD-FST 08-225</strain>
    </source>
</reference>
<evidence type="ECO:0000313" key="4">
    <source>
        <dbReference type="Proteomes" id="UP000311382"/>
    </source>
</evidence>
<accession>A0A5C5FPN7</accession>
<dbReference type="GO" id="GO:0008081">
    <property type="term" value="F:phosphoric diester hydrolase activity"/>
    <property type="evidence" value="ECO:0007669"/>
    <property type="project" value="InterPro"/>
</dbReference>
<evidence type="ECO:0000313" key="3">
    <source>
        <dbReference type="EMBL" id="TNY18837.1"/>
    </source>
</evidence>
<name>A0A5C5FPN7_9BASI</name>
<dbReference type="InterPro" id="IPR017946">
    <property type="entry name" value="PLC-like_Pdiesterase_TIM-brl"/>
</dbReference>
<comment type="caution">
    <text evidence="3">The sequence shown here is derived from an EMBL/GenBank/DDBJ whole genome shotgun (WGS) entry which is preliminary data.</text>
</comment>
<proteinExistence type="inferred from homology"/>
<evidence type="ECO:0000256" key="2">
    <source>
        <dbReference type="ARBA" id="ARBA00014286"/>
    </source>
</evidence>
<dbReference type="Proteomes" id="UP000311382">
    <property type="component" value="Unassembled WGS sequence"/>
</dbReference>
<dbReference type="EMBL" id="SOZI01000120">
    <property type="protein sequence ID" value="TNY18837.1"/>
    <property type="molecule type" value="Genomic_DNA"/>
</dbReference>
<gene>
    <name evidence="3" type="ORF">DMC30DRAFT_36261</name>
</gene>
<organism evidence="3 4">
    <name type="scientific">Rhodotorula diobovata</name>
    <dbReference type="NCBI Taxonomy" id="5288"/>
    <lineage>
        <taxon>Eukaryota</taxon>
        <taxon>Fungi</taxon>
        <taxon>Dikarya</taxon>
        <taxon>Basidiomycota</taxon>
        <taxon>Pucciniomycotina</taxon>
        <taxon>Microbotryomycetes</taxon>
        <taxon>Sporidiobolales</taxon>
        <taxon>Sporidiobolaceae</taxon>
        <taxon>Rhodotorula</taxon>
    </lineage>
</organism>
<dbReference type="InterPro" id="IPR051236">
    <property type="entry name" value="HAT_RTT109-like"/>
</dbReference>
<comment type="similarity">
    <text evidence="1">Belongs to the AIM6 family.</text>
</comment>